<comment type="subcellular location">
    <subcellularLocation>
        <location evidence="1">Cell outer membrane</location>
    </subcellularLocation>
</comment>
<dbReference type="Proteomes" id="UP000254209">
    <property type="component" value="Unassembled WGS sequence"/>
</dbReference>
<dbReference type="InterPro" id="IPR001677">
    <property type="entry name" value="TbpB_B_D"/>
</dbReference>
<gene>
    <name evidence="4" type="ORF">NCTC10283_02096</name>
</gene>
<evidence type="ECO:0000313" key="5">
    <source>
        <dbReference type="Proteomes" id="UP000254209"/>
    </source>
</evidence>
<proteinExistence type="predicted"/>
<evidence type="ECO:0000313" key="4">
    <source>
        <dbReference type="EMBL" id="SSY80536.1"/>
    </source>
</evidence>
<feature type="domain" description="Transferrin-binding protein B C-lobe/N-lobe beta-barrel" evidence="3">
    <location>
        <begin position="86"/>
        <end position="194"/>
    </location>
</feature>
<dbReference type="OrthoDB" id="8613496at2"/>
<dbReference type="AlphaFoldDB" id="A0A376BUA4"/>
<dbReference type="PROSITE" id="PS51257">
    <property type="entry name" value="PROKAR_LIPOPROTEIN"/>
    <property type="match status" value="1"/>
</dbReference>
<protein>
    <submittedName>
        <fullName evidence="4">Transferrin binding protein-like solute binding protein</fullName>
    </submittedName>
</protein>
<feature type="signal peptide" evidence="2">
    <location>
        <begin position="1"/>
        <end position="18"/>
    </location>
</feature>
<dbReference type="SUPFAM" id="SSF56925">
    <property type="entry name" value="OMPA-like"/>
    <property type="match status" value="1"/>
</dbReference>
<organism evidence="4 5">
    <name type="scientific">Alysiella crassa</name>
    <dbReference type="NCBI Taxonomy" id="153491"/>
    <lineage>
        <taxon>Bacteria</taxon>
        <taxon>Pseudomonadati</taxon>
        <taxon>Pseudomonadota</taxon>
        <taxon>Betaproteobacteria</taxon>
        <taxon>Neisseriales</taxon>
        <taxon>Neisseriaceae</taxon>
        <taxon>Alysiella</taxon>
    </lineage>
</organism>
<dbReference type="Pfam" id="PF01298">
    <property type="entry name" value="TbpB_B_D"/>
    <property type="match status" value="1"/>
</dbReference>
<dbReference type="Gene3D" id="2.40.160.90">
    <property type="match status" value="1"/>
</dbReference>
<name>A0A376BUA4_9NEIS</name>
<evidence type="ECO:0000259" key="3">
    <source>
        <dbReference type="Pfam" id="PF01298"/>
    </source>
</evidence>
<keyword evidence="2" id="KW-0732">Signal</keyword>
<dbReference type="InterPro" id="IPR011250">
    <property type="entry name" value="OMP/PagP_B-barrel"/>
</dbReference>
<evidence type="ECO:0000256" key="2">
    <source>
        <dbReference type="SAM" id="SignalP"/>
    </source>
</evidence>
<accession>A0A376BUA4</accession>
<sequence length="195" mass="20406">MRSFFVALPLALVLAACASNDGAGVKETPDNDKIDLSISPKGWVTVKTNAGRATGYNQNDSFYGAWVDDSRQVTELSYQGTEATDIPQTGSASYYGNVVRVDSDGDIVNAGTSRLNVDFGKKTVDGYLDLDMARDVTLKTGSLNGAKFAGQATVLGNSGGSYSGTLMGKGATEAAGIVKFENNSSLNAVFGGKRY</sequence>
<feature type="chain" id="PRO_5016638422" evidence="2">
    <location>
        <begin position="19"/>
        <end position="195"/>
    </location>
</feature>
<evidence type="ECO:0000256" key="1">
    <source>
        <dbReference type="ARBA" id="ARBA00004442"/>
    </source>
</evidence>
<dbReference type="STRING" id="1120980.GCA_000745955_02340"/>
<dbReference type="GO" id="GO:0009279">
    <property type="term" value="C:cell outer membrane"/>
    <property type="evidence" value="ECO:0007669"/>
    <property type="project" value="UniProtKB-SubCell"/>
</dbReference>
<reference evidence="4 5" key="1">
    <citation type="submission" date="2018-06" db="EMBL/GenBank/DDBJ databases">
        <authorList>
            <consortium name="Pathogen Informatics"/>
            <person name="Doyle S."/>
        </authorList>
    </citation>
    <scope>NUCLEOTIDE SEQUENCE [LARGE SCALE GENOMIC DNA]</scope>
    <source>
        <strain evidence="4 5">NCTC10283</strain>
    </source>
</reference>
<dbReference type="RefSeq" id="WP_034295237.1">
    <property type="nucleotide sequence ID" value="NZ_CP091519.2"/>
</dbReference>
<keyword evidence="5" id="KW-1185">Reference proteome</keyword>
<dbReference type="EMBL" id="UFSO01000003">
    <property type="protein sequence ID" value="SSY80536.1"/>
    <property type="molecule type" value="Genomic_DNA"/>
</dbReference>